<evidence type="ECO:0000259" key="1">
    <source>
        <dbReference type="PROSITE" id="PS50112"/>
    </source>
</evidence>
<accession>A0ABV2CVB6</accession>
<dbReference type="Pfam" id="PF00990">
    <property type="entry name" value="GGDEF"/>
    <property type="match status" value="1"/>
</dbReference>
<dbReference type="NCBIfam" id="TIGR00254">
    <property type="entry name" value="GGDEF"/>
    <property type="match status" value="1"/>
</dbReference>
<dbReference type="Pfam" id="PF13426">
    <property type="entry name" value="PAS_9"/>
    <property type="match status" value="1"/>
</dbReference>
<dbReference type="InterPro" id="IPR029787">
    <property type="entry name" value="Nucleotide_cyclase"/>
</dbReference>
<dbReference type="InterPro" id="IPR000014">
    <property type="entry name" value="PAS"/>
</dbReference>
<dbReference type="InterPro" id="IPR035965">
    <property type="entry name" value="PAS-like_dom_sf"/>
</dbReference>
<evidence type="ECO:0000313" key="4">
    <source>
        <dbReference type="EMBL" id="MET1491845.1"/>
    </source>
</evidence>
<dbReference type="InterPro" id="IPR000700">
    <property type="entry name" value="PAS-assoc_C"/>
</dbReference>
<dbReference type="SUPFAM" id="SSF55073">
    <property type="entry name" value="Nucleotide cyclase"/>
    <property type="match status" value="1"/>
</dbReference>
<dbReference type="InterPro" id="IPR001610">
    <property type="entry name" value="PAC"/>
</dbReference>
<dbReference type="EMBL" id="JBEWLZ010000016">
    <property type="protein sequence ID" value="MET1491845.1"/>
    <property type="molecule type" value="Genomic_DNA"/>
</dbReference>
<proteinExistence type="predicted"/>
<dbReference type="PROSITE" id="PS50112">
    <property type="entry name" value="PAS"/>
    <property type="match status" value="1"/>
</dbReference>
<dbReference type="SMART" id="SM00091">
    <property type="entry name" value="PAS"/>
    <property type="match status" value="2"/>
</dbReference>
<evidence type="ECO:0000313" key="5">
    <source>
        <dbReference type="Proteomes" id="UP001548590"/>
    </source>
</evidence>
<dbReference type="RefSeq" id="WP_345930009.1">
    <property type="nucleotide sequence ID" value="NZ_JBDIVF010000013.1"/>
</dbReference>
<evidence type="ECO:0000259" key="3">
    <source>
        <dbReference type="PROSITE" id="PS50887"/>
    </source>
</evidence>
<dbReference type="Gene3D" id="3.30.70.270">
    <property type="match status" value="1"/>
</dbReference>
<comment type="caution">
    <text evidence="4">The sequence shown here is derived from an EMBL/GenBank/DDBJ whole genome shotgun (WGS) entry which is preliminary data.</text>
</comment>
<dbReference type="PANTHER" id="PTHR44757">
    <property type="entry name" value="DIGUANYLATE CYCLASE DGCP"/>
    <property type="match status" value="1"/>
</dbReference>
<dbReference type="Proteomes" id="UP001548590">
    <property type="component" value="Unassembled WGS sequence"/>
</dbReference>
<dbReference type="NCBIfam" id="TIGR00229">
    <property type="entry name" value="sensory_box"/>
    <property type="match status" value="1"/>
</dbReference>
<reference evidence="4 5" key="1">
    <citation type="submission" date="2024-07" db="EMBL/GenBank/DDBJ databases">
        <title>Uliginosibacterium paludis KCTC:42655.</title>
        <authorList>
            <person name="Kim M.K."/>
        </authorList>
    </citation>
    <scope>NUCLEOTIDE SEQUENCE [LARGE SCALE GENOMIC DNA]</scope>
    <source>
        <strain evidence="4 5">KCTC 42655</strain>
    </source>
</reference>
<protein>
    <submittedName>
        <fullName evidence="4">Diguanylate cyclase</fullName>
        <ecNumber evidence="4">2.7.7.65</ecNumber>
    </submittedName>
</protein>
<keyword evidence="4" id="KW-0548">Nucleotidyltransferase</keyword>
<dbReference type="InterPro" id="IPR043128">
    <property type="entry name" value="Rev_trsase/Diguanyl_cyclase"/>
</dbReference>
<name>A0ABV2CVB6_9RHOO</name>
<dbReference type="Gene3D" id="3.30.450.20">
    <property type="entry name" value="PAS domain"/>
    <property type="match status" value="2"/>
</dbReference>
<dbReference type="PROSITE" id="PS50887">
    <property type="entry name" value="GGDEF"/>
    <property type="match status" value="1"/>
</dbReference>
<keyword evidence="5" id="KW-1185">Reference proteome</keyword>
<dbReference type="SUPFAM" id="SSF55785">
    <property type="entry name" value="PYP-like sensor domain (PAS domain)"/>
    <property type="match status" value="2"/>
</dbReference>
<dbReference type="SMART" id="SM00086">
    <property type="entry name" value="PAC"/>
    <property type="match status" value="2"/>
</dbReference>
<dbReference type="Pfam" id="PF08448">
    <property type="entry name" value="PAS_4"/>
    <property type="match status" value="1"/>
</dbReference>
<dbReference type="SMART" id="SM00267">
    <property type="entry name" value="GGDEF"/>
    <property type="match status" value="1"/>
</dbReference>
<sequence>MFSRLTALLVPAVPGRAGWRLRSNLYAALCGVLAGGFETVLTWRRAGLSGEGVLDGIPVAIVVGVSVRLAFAAAHRLSEQRGQHLLAILDGAEATPPSPDLGGGWSALEHAARALRLQCEQRDTRIAELEHALAFYQPLADDMPGLEMLFDGEGRLIWTNPALHCLTGYTREECAEAGEAGVPWVYLRDRPMMRDQLARTQRGEADMKGAAAESIEMRVQHRNGTLRWYACRWYPLRDAAGVVIGTRFSARDVQARKDAELKLLENLAALRRAQALKEHYLGRSNDERMRLGVLLDIVRLGILFIDDDHRVIYANQACADIWRLGHRDALMGVRVEQLVDQTRSQRADEEAHLRHVREMLHQGVAETRYLIQCVDGRVIDERSAIVRAADDGSSIGRVWIFEDISEQLRLQATLAGMAERDALTGAYNRGRFEEDFDRMLADAARHGDSVGLLCFGVDNFDEVVRHHGWAAGDRLLQRVATVSGSSLRRNELLFRTGPATFAVLLSRTSPLSMNHLVERMALRTRGGSVASEIDAELSYGMALTPEHGRDAAQLLRAATQARSRARTQGTHHWCMALPGEGEDEGYFAARHFPPAPGTLQ</sequence>
<dbReference type="EC" id="2.7.7.65" evidence="4"/>
<dbReference type="PROSITE" id="PS50113">
    <property type="entry name" value="PAC"/>
    <property type="match status" value="1"/>
</dbReference>
<feature type="domain" description="PAC" evidence="2">
    <location>
        <begin position="213"/>
        <end position="265"/>
    </location>
</feature>
<dbReference type="InterPro" id="IPR052155">
    <property type="entry name" value="Biofilm_reg_signaling"/>
</dbReference>
<organism evidence="4 5">
    <name type="scientific">Uliginosibacterium paludis</name>
    <dbReference type="NCBI Taxonomy" id="1615952"/>
    <lineage>
        <taxon>Bacteria</taxon>
        <taxon>Pseudomonadati</taxon>
        <taxon>Pseudomonadota</taxon>
        <taxon>Betaproteobacteria</taxon>
        <taxon>Rhodocyclales</taxon>
        <taxon>Zoogloeaceae</taxon>
        <taxon>Uliginosibacterium</taxon>
    </lineage>
</organism>
<dbReference type="CDD" id="cd00130">
    <property type="entry name" value="PAS"/>
    <property type="match status" value="2"/>
</dbReference>
<dbReference type="InterPro" id="IPR013656">
    <property type="entry name" value="PAS_4"/>
</dbReference>
<dbReference type="PANTHER" id="PTHR44757:SF2">
    <property type="entry name" value="BIOFILM ARCHITECTURE MAINTENANCE PROTEIN MBAA"/>
    <property type="match status" value="1"/>
</dbReference>
<keyword evidence="4" id="KW-0808">Transferase</keyword>
<dbReference type="GO" id="GO:0052621">
    <property type="term" value="F:diguanylate cyclase activity"/>
    <property type="evidence" value="ECO:0007669"/>
    <property type="project" value="UniProtKB-EC"/>
</dbReference>
<dbReference type="CDD" id="cd01949">
    <property type="entry name" value="GGDEF"/>
    <property type="match status" value="1"/>
</dbReference>
<feature type="domain" description="PAS" evidence="1">
    <location>
        <begin position="132"/>
        <end position="173"/>
    </location>
</feature>
<feature type="domain" description="GGDEF" evidence="3">
    <location>
        <begin position="448"/>
        <end position="578"/>
    </location>
</feature>
<gene>
    <name evidence="4" type="ORF">ABVT11_18545</name>
</gene>
<evidence type="ECO:0000259" key="2">
    <source>
        <dbReference type="PROSITE" id="PS50113"/>
    </source>
</evidence>
<dbReference type="InterPro" id="IPR000160">
    <property type="entry name" value="GGDEF_dom"/>
</dbReference>